<feature type="region of interest" description="Disordered" evidence="13">
    <location>
        <begin position="1301"/>
        <end position="1355"/>
    </location>
</feature>
<dbReference type="GO" id="GO:0030832">
    <property type="term" value="P:regulation of actin filament length"/>
    <property type="evidence" value="ECO:0007669"/>
    <property type="project" value="TreeGrafter"/>
</dbReference>
<keyword evidence="10" id="KW-0206">Cytoskeleton</keyword>
<dbReference type="Gene3D" id="1.10.510.10">
    <property type="entry name" value="Transferase(Phosphotransferase) domain 1"/>
    <property type="match status" value="1"/>
</dbReference>
<dbReference type="PROSITE" id="PS50096">
    <property type="entry name" value="IQ"/>
    <property type="match status" value="1"/>
</dbReference>
<dbReference type="PANTHER" id="PTHR46256">
    <property type="entry name" value="AGAP011099-PA"/>
    <property type="match status" value="1"/>
</dbReference>
<dbReference type="InterPro" id="IPR027417">
    <property type="entry name" value="P-loop_NTPase"/>
</dbReference>
<keyword evidence="6 12" id="KW-0067">ATP-binding</keyword>
<dbReference type="Gene3D" id="1.20.5.4820">
    <property type="match status" value="1"/>
</dbReference>
<dbReference type="Gene3D" id="1.20.120.720">
    <property type="entry name" value="Myosin VI head, motor domain, U50 subdomain"/>
    <property type="match status" value="1"/>
</dbReference>
<dbReference type="InterPro" id="IPR052409">
    <property type="entry name" value="Myosin-III_kinase_activity"/>
</dbReference>
<evidence type="ECO:0000259" key="15">
    <source>
        <dbReference type="PROSITE" id="PS51456"/>
    </source>
</evidence>
<dbReference type="SUPFAM" id="SSF52540">
    <property type="entry name" value="P-loop containing nucleoside triphosphate hydrolases"/>
    <property type="match status" value="1"/>
</dbReference>
<accession>A0A9P0B934</accession>
<comment type="subcellular location">
    <subcellularLocation>
        <location evidence="2">Cell projection</location>
    </subcellularLocation>
    <subcellularLocation>
        <location evidence="1">Cytoplasm</location>
        <location evidence="1">Cytoskeleton</location>
    </subcellularLocation>
</comment>
<dbReference type="PROSITE" id="PS51456">
    <property type="entry name" value="MYOSIN_MOTOR"/>
    <property type="match status" value="1"/>
</dbReference>
<evidence type="ECO:0000256" key="2">
    <source>
        <dbReference type="ARBA" id="ARBA00004316"/>
    </source>
</evidence>
<evidence type="ECO:0000256" key="3">
    <source>
        <dbReference type="ARBA" id="ARBA00022490"/>
    </source>
</evidence>
<dbReference type="InterPro" id="IPR008271">
    <property type="entry name" value="Ser/Thr_kinase_AS"/>
</dbReference>
<keyword evidence="8 12" id="KW-0505">Motor protein</keyword>
<dbReference type="PROSITE" id="PS00108">
    <property type="entry name" value="PROTEIN_KINASE_ST"/>
    <property type="match status" value="1"/>
</dbReference>
<dbReference type="Gene3D" id="1.10.10.820">
    <property type="match status" value="1"/>
</dbReference>
<dbReference type="PRINTS" id="PR00193">
    <property type="entry name" value="MYOSINHEAVY"/>
</dbReference>
<organism evidence="16 17">
    <name type="scientific">Brassicogethes aeneus</name>
    <name type="common">Rape pollen beetle</name>
    <name type="synonym">Meligethes aeneus</name>
    <dbReference type="NCBI Taxonomy" id="1431903"/>
    <lineage>
        <taxon>Eukaryota</taxon>
        <taxon>Metazoa</taxon>
        <taxon>Ecdysozoa</taxon>
        <taxon>Arthropoda</taxon>
        <taxon>Hexapoda</taxon>
        <taxon>Insecta</taxon>
        <taxon>Pterygota</taxon>
        <taxon>Neoptera</taxon>
        <taxon>Endopterygota</taxon>
        <taxon>Coleoptera</taxon>
        <taxon>Polyphaga</taxon>
        <taxon>Cucujiformia</taxon>
        <taxon>Nitidulidae</taxon>
        <taxon>Meligethinae</taxon>
        <taxon>Brassicogethes</taxon>
    </lineage>
</organism>
<dbReference type="SMART" id="SM00220">
    <property type="entry name" value="S_TKc"/>
    <property type="match status" value="1"/>
</dbReference>
<dbReference type="EMBL" id="OV121136">
    <property type="protein sequence ID" value="CAH0556906.1"/>
    <property type="molecule type" value="Genomic_DNA"/>
</dbReference>
<evidence type="ECO:0000256" key="12">
    <source>
        <dbReference type="PROSITE-ProRule" id="PRU00782"/>
    </source>
</evidence>
<protein>
    <recommendedName>
        <fullName evidence="18">Neither inactivation nor afterpotential protein C</fullName>
    </recommendedName>
</protein>
<evidence type="ECO:0000256" key="8">
    <source>
        <dbReference type="ARBA" id="ARBA00023175"/>
    </source>
</evidence>
<evidence type="ECO:0000256" key="5">
    <source>
        <dbReference type="ARBA" id="ARBA00022741"/>
    </source>
</evidence>
<dbReference type="GO" id="GO:0004674">
    <property type="term" value="F:protein serine/threonine kinase activity"/>
    <property type="evidence" value="ECO:0007669"/>
    <property type="project" value="TreeGrafter"/>
</dbReference>
<evidence type="ECO:0000256" key="11">
    <source>
        <dbReference type="ARBA" id="ARBA00023273"/>
    </source>
</evidence>
<dbReference type="GO" id="GO:0042995">
    <property type="term" value="C:cell projection"/>
    <property type="evidence" value="ECO:0007669"/>
    <property type="project" value="UniProtKB-SubCell"/>
</dbReference>
<dbReference type="PROSITE" id="PS50011">
    <property type="entry name" value="PROTEIN_KINASE_DOM"/>
    <property type="match status" value="1"/>
</dbReference>
<keyword evidence="9 12" id="KW-0009">Actin-binding</keyword>
<sequence>MKISKLDFNKINDPGNRFVLKNCFQCGVFGKIYVGNDNNSNRKVAVKVQKITEDNKKFIEREYSVLKDFSANLNIIDFYGVYKKSNEIWMVLEYCEGGAVIDLVNGLIKRNRRMTEEHIAHVLKETIKALIFLHDNNVIHRDIKARNILLTKEGDVKLADFGLCHYLKDVSDQTNTTIGSPCWMAPEVVRGSYGDYYGLRADVWSLGITAIELGDGKAPFQDMHPTRALFQIVRNPPPTLYRPSNWSQNYNDFINECLVKNQEHRPYIMEVIEHPFLEEIPDNCFHLSLELKSIIKDIGMTSNNDTQDYNILGDKLKRSIDDPLENMEVEDLAALDKINESVILDQLEARMRKGQVHTFIGDVLLIINPNEKYDIYGPKFHKKYAIKSRSENQPHIYAVADNAYQNAMHQILPQNIILTGESASGKTRNYLHLVDHLIHLGKTENINSGRILKAVKLIHALTHAATPFNKYSTRCVMKTELSFSGAGKITGGKFKVEGLEKWRISCVDMFQGNFHMLYYVFDGLKHTGKLSEYNLDFDVDYRYLRLSDDTPKDTSANVDKFKKIFAYLEEFDFTAEQIDTILKICSAVLILGEVRFLQTGDNIATLESDDSVKKVADLLNLESKKLTWALTNYVVSKNRSVVRRKNTSEEARDSRDVLANTIYQRLVDYIVEVINQKLEIGKAIFGDKYSVRLLDYFGFECFKQNHLPQLFINCLNEQIQYHYLQRSFSWEVMDTKGENIPYETINFYDNKQTLDQIMQKPAGVINLIDQTSRMGFKGKYILESIEKQSSQRLGVKNSNEFSVAHYTGKVTYDVREMPCKNRDFLPPEIIETLRLSQNEIVQQLFTWKLDKTGNLLAFQENKKSQTRFSFRGSKRDIDYSQIKRMRTASTVFRSISLQLLKDLSSNVGTYFVRCVQSNIKGRPNNFQREMVRQQIRALAVVETAVAKQCGYTYRMSFAEFLRRYKFLAFDFDENVDITKENCRLLLIRLNLEGWELGNSKVFLKYYNEEYLSRLYETHVRKIVKIQSILRGFLVKCKNKKMLKEKEGDTMFNAARRMSVMTEDVAAVIIQQAYRKKVETNEKLGEFKNMDNKTKEFIEPFAKKWRNKSIFQVLMRYRAAKIHDLFNFSQQVHLFNLNAYHNLTKINNAVDTDEVDTSANVHKWLGKVKLCAWKLNFHLNDIPFYDTSNMYDELTNSGVSAEKEESWDTPYRQRKLVMSTSEDSEETPSCSKTNADPLIYLAYNRDPEEKLNCLPESIDELSSNKFQKSNTKTMGKPTRMDRAQGKTNEMNKVNMVRETEYRKENTSNHYNTKPANKDFDYIKPTPVNRPKVSPIDELKDFGRRDSSASDDPPFNFQGMLRKTNFRKDSVKDKVIDSVRRFSLKKSEPIFVNRNGININEKAEFKEVSEELLPGMYIKGYSIDV</sequence>
<reference evidence="16" key="1">
    <citation type="submission" date="2021-12" db="EMBL/GenBank/DDBJ databases">
        <authorList>
            <person name="King R."/>
        </authorList>
    </citation>
    <scope>NUCLEOTIDE SEQUENCE</scope>
</reference>
<dbReference type="GO" id="GO:0005524">
    <property type="term" value="F:ATP binding"/>
    <property type="evidence" value="ECO:0007669"/>
    <property type="project" value="UniProtKB-UniRule"/>
</dbReference>
<dbReference type="GO" id="GO:0016459">
    <property type="term" value="C:myosin complex"/>
    <property type="evidence" value="ECO:0007669"/>
    <property type="project" value="UniProtKB-KW"/>
</dbReference>
<evidence type="ECO:0008006" key="18">
    <source>
        <dbReference type="Google" id="ProtNLM"/>
    </source>
</evidence>
<dbReference type="InterPro" id="IPR011009">
    <property type="entry name" value="Kinase-like_dom_sf"/>
</dbReference>
<dbReference type="Gene3D" id="1.20.58.530">
    <property type="match status" value="1"/>
</dbReference>
<name>A0A9P0B934_BRAAE</name>
<feature type="domain" description="Protein kinase" evidence="14">
    <location>
        <begin position="18"/>
        <end position="277"/>
    </location>
</feature>
<evidence type="ECO:0000313" key="17">
    <source>
        <dbReference type="Proteomes" id="UP001154078"/>
    </source>
</evidence>
<keyword evidence="5 12" id="KW-0547">Nucleotide-binding</keyword>
<evidence type="ECO:0000256" key="10">
    <source>
        <dbReference type="ARBA" id="ARBA00023212"/>
    </source>
</evidence>
<dbReference type="InterPro" id="IPR001609">
    <property type="entry name" value="Myosin_head_motor_dom-like"/>
</dbReference>
<evidence type="ECO:0000259" key="14">
    <source>
        <dbReference type="PROSITE" id="PS50011"/>
    </source>
</evidence>
<gene>
    <name evidence="16" type="ORF">MELIAE_LOCUS7740</name>
</gene>
<keyword evidence="4" id="KW-0677">Repeat</keyword>
<dbReference type="GO" id="GO:0000146">
    <property type="term" value="F:microfilament motor activity"/>
    <property type="evidence" value="ECO:0007669"/>
    <property type="project" value="TreeGrafter"/>
</dbReference>
<feature type="domain" description="Myosin motor" evidence="15">
    <location>
        <begin position="327"/>
        <end position="1019"/>
    </location>
</feature>
<dbReference type="SMART" id="SM00242">
    <property type="entry name" value="MYSc"/>
    <property type="match status" value="1"/>
</dbReference>
<feature type="compositionally biased region" description="Basic and acidic residues" evidence="13">
    <location>
        <begin position="1333"/>
        <end position="1346"/>
    </location>
</feature>
<evidence type="ECO:0000313" key="16">
    <source>
        <dbReference type="EMBL" id="CAH0556906.1"/>
    </source>
</evidence>
<evidence type="ECO:0000256" key="7">
    <source>
        <dbReference type="ARBA" id="ARBA00023123"/>
    </source>
</evidence>
<dbReference type="Gene3D" id="3.40.850.10">
    <property type="entry name" value="Kinesin motor domain"/>
    <property type="match status" value="1"/>
</dbReference>
<dbReference type="Proteomes" id="UP001154078">
    <property type="component" value="Chromosome 5"/>
</dbReference>
<dbReference type="Pfam" id="PF00063">
    <property type="entry name" value="Myosin_head"/>
    <property type="match status" value="1"/>
</dbReference>
<evidence type="ECO:0000256" key="4">
    <source>
        <dbReference type="ARBA" id="ARBA00022737"/>
    </source>
</evidence>
<dbReference type="SUPFAM" id="SSF56112">
    <property type="entry name" value="Protein kinase-like (PK-like)"/>
    <property type="match status" value="1"/>
</dbReference>
<keyword evidence="3" id="KW-0963">Cytoplasm</keyword>
<comment type="caution">
    <text evidence="12">Lacks conserved residue(s) required for the propagation of feature annotation.</text>
</comment>
<dbReference type="GO" id="GO:0003779">
    <property type="term" value="F:actin binding"/>
    <property type="evidence" value="ECO:0007669"/>
    <property type="project" value="UniProtKB-KW"/>
</dbReference>
<evidence type="ECO:0000256" key="6">
    <source>
        <dbReference type="ARBA" id="ARBA00022840"/>
    </source>
</evidence>
<dbReference type="OrthoDB" id="6108017at2759"/>
<keyword evidence="17" id="KW-1185">Reference proteome</keyword>
<dbReference type="PANTHER" id="PTHR46256:SF2">
    <property type="entry name" value="NEITHER INACTIVATION NOR AFTERPOTENTIAL PROTEIN C"/>
    <property type="match status" value="1"/>
</dbReference>
<dbReference type="Pfam" id="PF00069">
    <property type="entry name" value="Pkinase"/>
    <property type="match status" value="1"/>
</dbReference>
<evidence type="ECO:0000256" key="1">
    <source>
        <dbReference type="ARBA" id="ARBA00004245"/>
    </source>
</evidence>
<dbReference type="InterPro" id="IPR036961">
    <property type="entry name" value="Kinesin_motor_dom_sf"/>
</dbReference>
<keyword evidence="11" id="KW-0966">Cell projection</keyword>
<feature type="binding site" evidence="12">
    <location>
        <begin position="420"/>
        <end position="427"/>
    </location>
    <ligand>
        <name>ATP</name>
        <dbReference type="ChEBI" id="CHEBI:30616"/>
    </ligand>
</feature>
<dbReference type="InterPro" id="IPR000719">
    <property type="entry name" value="Prot_kinase_dom"/>
</dbReference>
<comment type="similarity">
    <text evidence="12">Belongs to the TRAFAC class myosin-kinesin ATPase superfamily. Myosin family.</text>
</comment>
<evidence type="ECO:0000256" key="13">
    <source>
        <dbReference type="SAM" id="MobiDB-lite"/>
    </source>
</evidence>
<evidence type="ECO:0000256" key="9">
    <source>
        <dbReference type="ARBA" id="ARBA00023203"/>
    </source>
</evidence>
<proteinExistence type="inferred from homology"/>
<keyword evidence="7 12" id="KW-0518">Myosin</keyword>